<evidence type="ECO:0000313" key="2">
    <source>
        <dbReference type="RefSeq" id="XP_045143613.1"/>
    </source>
</evidence>
<dbReference type="RefSeq" id="XP_045143613.1">
    <property type="nucleotide sequence ID" value="XM_045287678.1"/>
</dbReference>
<name>A0AC55CVT2_ECHTE</name>
<reference evidence="2" key="1">
    <citation type="submission" date="2025-08" db="UniProtKB">
        <authorList>
            <consortium name="RefSeq"/>
        </authorList>
    </citation>
    <scope>IDENTIFICATION</scope>
</reference>
<sequence>MASNTVQGEEPPRSLEEMGSRDEGLEQRNALECAQKVTELRDSIKENVELIRLKKLLHERNASLVVTKTQLTEVQEAYETLLQKNQGVLGIAHDALLGEVTKLGEELTEESKKAVSLKTQLEDVTILQLTLKEFQERIEDLEKERELLNDNYDKLLENMLDSSTLPHWGNDLIGEQLQGKVSQLQDKLHAELEEKRKILLHLNDEKVQNQELKLEITRLLLKHQQEVEILQKKHTCPPSPGGESEPATPPEALFPETAQTEPRDSRDQEVQKLSRMLDELEASHAETTLELDKTRDMVLLQRKINECYQEELETLMTKADNDKKESKEKLERLNQLLDLKNHRILQLEGDFNLTDSEGMPNGSIQMKLDWESPYLPPENFPTPEAEENDGQEEPEVSSEEEMTLFPSQDQTASAEIPTAEEQYQVQKRPPPIGERKKQHQIARYSRRKHGKRAGLQGKNRIEYLSRSLFHQMNYAEWKLSGRKVSVDEDLKMSQRNEEASACAALEQKQRPVHAGRQSCGEASDASEAQTTDSDDIIVAPISKKLLKASSEKMCIEIISLAFYPEAEVMSNESIKQVYVEYRFFDLPLSETETPVSLRKPRAGEEIHFHFSKVIDLDPLEQQGRRHFLFTMLNGEDPEQGHLKFIVVSDPEDAENEECQEVGYAYLELWQILESGNDILQQELDIVSPEDCVTPIGRLTVSLQAAAALHAIYQEMAGDVCM</sequence>
<accession>A0AC55CVT2</accession>
<proteinExistence type="predicted"/>
<keyword evidence="1" id="KW-1185">Reference proteome</keyword>
<dbReference type="Proteomes" id="UP000694863">
    <property type="component" value="Unplaced"/>
</dbReference>
<gene>
    <name evidence="2" type="primary">RPGRIP1</name>
</gene>
<protein>
    <submittedName>
        <fullName evidence="2">X-linked retinitis pigmentosa GTPase regulator-interacting protein 1 isoform X1</fullName>
    </submittedName>
</protein>
<evidence type="ECO:0000313" key="1">
    <source>
        <dbReference type="Proteomes" id="UP000694863"/>
    </source>
</evidence>
<organism evidence="1 2">
    <name type="scientific">Echinops telfairi</name>
    <name type="common">Lesser hedgehog tenrec</name>
    <dbReference type="NCBI Taxonomy" id="9371"/>
    <lineage>
        <taxon>Eukaryota</taxon>
        <taxon>Metazoa</taxon>
        <taxon>Chordata</taxon>
        <taxon>Craniata</taxon>
        <taxon>Vertebrata</taxon>
        <taxon>Euteleostomi</taxon>
        <taxon>Mammalia</taxon>
        <taxon>Eutheria</taxon>
        <taxon>Afrotheria</taxon>
        <taxon>Tenrecidae</taxon>
        <taxon>Tenrecinae</taxon>
        <taxon>Echinops</taxon>
    </lineage>
</organism>